<dbReference type="EC" id="2.1.1.130" evidence="10"/>
<name>A0ABS5IDU7_9PROT</name>
<keyword evidence="3" id="KW-0169">Cobalamin biosynthesis</keyword>
<dbReference type="InterPro" id="IPR000878">
    <property type="entry name" value="4pyrrol_Mease"/>
</dbReference>
<dbReference type="GO" id="GO:0032259">
    <property type="term" value="P:methylation"/>
    <property type="evidence" value="ECO:0007669"/>
    <property type="project" value="UniProtKB-KW"/>
</dbReference>
<protein>
    <submittedName>
        <fullName evidence="10">Precorrin-2 C(20)-methyltransferase</fullName>
        <ecNumber evidence="10">2.1.1.130</ecNumber>
    </submittedName>
</protein>
<dbReference type="PANTHER" id="PTHR43467:SF2">
    <property type="entry name" value="COBALT-PRECORRIN-2 C(20)-METHYLTRANSFERASE"/>
    <property type="match status" value="1"/>
</dbReference>
<dbReference type="NCBIfam" id="TIGR01467">
    <property type="entry name" value="cobI_cbiL"/>
    <property type="match status" value="1"/>
</dbReference>
<accession>A0ABS5IDU7</accession>
<evidence type="ECO:0000256" key="4">
    <source>
        <dbReference type="ARBA" id="ARBA00022603"/>
    </source>
</evidence>
<dbReference type="InterPro" id="IPR006364">
    <property type="entry name" value="CobI/CbiL/CobIJ_dom"/>
</dbReference>
<comment type="similarity">
    <text evidence="2 7 8">Belongs to the precorrin methyltransferase family.</text>
</comment>
<dbReference type="InterPro" id="IPR003043">
    <property type="entry name" value="Uropor_MeTrfase_CS"/>
</dbReference>
<evidence type="ECO:0000256" key="5">
    <source>
        <dbReference type="ARBA" id="ARBA00022679"/>
    </source>
</evidence>
<keyword evidence="6" id="KW-0949">S-adenosyl-L-methionine</keyword>
<dbReference type="SUPFAM" id="SSF53790">
    <property type="entry name" value="Tetrapyrrole methylase"/>
    <property type="match status" value="1"/>
</dbReference>
<evidence type="ECO:0000256" key="2">
    <source>
        <dbReference type="ARBA" id="ARBA00005879"/>
    </source>
</evidence>
<evidence type="ECO:0000256" key="6">
    <source>
        <dbReference type="ARBA" id="ARBA00022691"/>
    </source>
</evidence>
<organism evidence="10 11">
    <name type="scientific">Magnetospirillum sulfuroxidans</name>
    <dbReference type="NCBI Taxonomy" id="611300"/>
    <lineage>
        <taxon>Bacteria</taxon>
        <taxon>Pseudomonadati</taxon>
        <taxon>Pseudomonadota</taxon>
        <taxon>Alphaproteobacteria</taxon>
        <taxon>Rhodospirillales</taxon>
        <taxon>Rhodospirillaceae</taxon>
        <taxon>Magnetospirillum</taxon>
    </lineage>
</organism>
<keyword evidence="5 8" id="KW-0808">Transferase</keyword>
<dbReference type="Gene3D" id="3.30.950.10">
    <property type="entry name" value="Methyltransferase, Cobalt-precorrin-4 Transmethylase, Domain 2"/>
    <property type="match status" value="1"/>
</dbReference>
<dbReference type="Proteomes" id="UP000680714">
    <property type="component" value="Unassembled WGS sequence"/>
</dbReference>
<reference evidence="10 11" key="1">
    <citation type="submission" date="2021-04" db="EMBL/GenBank/DDBJ databases">
        <title>Magnetospirillum sulfuroxidans sp. nov., a facultative chemolithoautotrophic sulfur-oxidizing alphaproteobacterium isolated from freshwater sediment and proposals for Paramagetospirillum gen. nov., and Magnetospirillaceae fam. nov.</title>
        <authorList>
            <person name="Koziaeva V."/>
            <person name="Geelhoed J.S."/>
            <person name="Sorokin D.Y."/>
            <person name="Grouzdev D.S."/>
        </authorList>
    </citation>
    <scope>NUCLEOTIDE SEQUENCE [LARGE SCALE GENOMIC DNA]</scope>
    <source>
        <strain evidence="10 11">J10</strain>
    </source>
</reference>
<feature type="domain" description="Tetrapyrrole methylase" evidence="9">
    <location>
        <begin position="4"/>
        <end position="208"/>
    </location>
</feature>
<comment type="caution">
    <text evidence="10">The sequence shown here is derived from an EMBL/GenBank/DDBJ whole genome shotgun (WGS) entry which is preliminary data.</text>
</comment>
<dbReference type="CDD" id="cd11645">
    <property type="entry name" value="Precorrin_2_C20_MT"/>
    <property type="match status" value="1"/>
</dbReference>
<gene>
    <name evidence="10" type="primary">cobI</name>
    <name evidence="10" type="ORF">KEC16_12770</name>
</gene>
<sequence>MTGTLWGIGIGPGDPELLTAKAIRLLGALPVLAWPAPLDGDGMARTIAAAYIPTDKIEIPIRLSFRPDRDDTDAAYGRAAETIAAHLTAGRDVGILCEGDPLFFGSFIYVLNRLRDRFPVQVVPGISSPMAAAAVAVKPLSLLEDAVAIIPATRSDDQILALLAPADSIVIMKVGRHLPRVKALLDRLGLLAGAVAVERATWPEQRLLPLAEATELSYFSLILVHK</sequence>
<dbReference type="InterPro" id="IPR014777">
    <property type="entry name" value="4pyrrole_Mease_sub1"/>
</dbReference>
<keyword evidence="4 8" id="KW-0489">Methyltransferase</keyword>
<evidence type="ECO:0000256" key="7">
    <source>
        <dbReference type="PIRNR" id="PIRNR036427"/>
    </source>
</evidence>
<dbReference type="GO" id="GO:0030788">
    <property type="term" value="F:precorrin-2 C20-methyltransferase activity"/>
    <property type="evidence" value="ECO:0007669"/>
    <property type="project" value="UniProtKB-EC"/>
</dbReference>
<evidence type="ECO:0000313" key="11">
    <source>
        <dbReference type="Proteomes" id="UP000680714"/>
    </source>
</evidence>
<dbReference type="Gene3D" id="3.40.1010.10">
    <property type="entry name" value="Cobalt-precorrin-4 Transmethylase, Domain 1"/>
    <property type="match status" value="1"/>
</dbReference>
<comment type="pathway">
    <text evidence="1">Cofactor biosynthesis; adenosylcobalamin biosynthesis.</text>
</comment>
<dbReference type="RefSeq" id="WP_211549484.1">
    <property type="nucleotide sequence ID" value="NZ_JAGTUF010000012.1"/>
</dbReference>
<evidence type="ECO:0000256" key="8">
    <source>
        <dbReference type="RuleBase" id="RU003960"/>
    </source>
</evidence>
<evidence type="ECO:0000256" key="1">
    <source>
        <dbReference type="ARBA" id="ARBA00004953"/>
    </source>
</evidence>
<dbReference type="InterPro" id="IPR035996">
    <property type="entry name" value="4pyrrol_Methylase_sf"/>
</dbReference>
<keyword evidence="11" id="KW-1185">Reference proteome</keyword>
<dbReference type="EMBL" id="JAGTUF010000012">
    <property type="protein sequence ID" value="MBR9972590.1"/>
    <property type="molecule type" value="Genomic_DNA"/>
</dbReference>
<evidence type="ECO:0000256" key="3">
    <source>
        <dbReference type="ARBA" id="ARBA00022573"/>
    </source>
</evidence>
<proteinExistence type="inferred from homology"/>
<dbReference type="InterPro" id="IPR012382">
    <property type="entry name" value="CobI/CbiL"/>
</dbReference>
<dbReference type="PROSITE" id="PS00840">
    <property type="entry name" value="SUMT_2"/>
    <property type="match status" value="1"/>
</dbReference>
<evidence type="ECO:0000313" key="10">
    <source>
        <dbReference type="EMBL" id="MBR9972590.1"/>
    </source>
</evidence>
<dbReference type="PIRSF" id="PIRSF036427">
    <property type="entry name" value="Precrrn-2_mtase"/>
    <property type="match status" value="1"/>
</dbReference>
<dbReference type="PANTHER" id="PTHR43467">
    <property type="entry name" value="COBALT-PRECORRIN-2 C(20)-METHYLTRANSFERASE"/>
    <property type="match status" value="1"/>
</dbReference>
<dbReference type="Pfam" id="PF00590">
    <property type="entry name" value="TP_methylase"/>
    <property type="match status" value="1"/>
</dbReference>
<evidence type="ECO:0000259" key="9">
    <source>
        <dbReference type="Pfam" id="PF00590"/>
    </source>
</evidence>
<dbReference type="InterPro" id="IPR014776">
    <property type="entry name" value="4pyrrole_Mease_sub2"/>
</dbReference>